<comment type="pathway">
    <text evidence="2 10">Energy metabolism; oxidative phosphorylation.</text>
</comment>
<evidence type="ECO:0000256" key="3">
    <source>
        <dbReference type="ARBA" id="ARBA00010514"/>
    </source>
</evidence>
<dbReference type="SUPFAM" id="SSF81427">
    <property type="entry name" value="Mitochondrial cytochrome c oxidase subunit VIIc (aka VIIIa)"/>
    <property type="match status" value="1"/>
</dbReference>
<dbReference type="PANTHER" id="PTHR13313:SF0">
    <property type="entry name" value="CYTOCHROME C OXIDASE SUBUNIT 7C, MITOCHONDRIAL"/>
    <property type="match status" value="1"/>
</dbReference>
<keyword evidence="9 10" id="KW-0472">Membrane</keyword>
<evidence type="ECO:0000313" key="11">
    <source>
        <dbReference type="EMBL" id="KKF95695.1"/>
    </source>
</evidence>
<feature type="transmembrane region" description="Helical" evidence="10">
    <location>
        <begin position="47"/>
        <end position="67"/>
    </location>
</feature>
<evidence type="ECO:0000256" key="2">
    <source>
        <dbReference type="ARBA" id="ARBA00004673"/>
    </source>
</evidence>
<accession>A0A0F8B5C0</accession>
<name>A0A0F8B5C0_CERFI</name>
<comment type="subunit">
    <text evidence="10">Component of the cytochrome c oxidase (complex IV, CIV), a multisubunit enzyme composed of a catalytic core of 3 subunits and several supernumerary subunits. The complex exists as a monomer or a dimer and forms supercomplexes (SCs) in the inner mitochondrial membrane with ubiquinol-cytochrome c oxidoreductase (cytochrome b-c1 complex, complex III, CIII).</text>
</comment>
<protein>
    <recommendedName>
        <fullName evidence="10">Cytochrome c oxidase subunit 8, mitochondrial</fullName>
    </recommendedName>
    <alternativeName>
        <fullName evidence="10">Cytochrome c oxidase polypeptide VIII</fullName>
    </alternativeName>
</protein>
<evidence type="ECO:0000256" key="9">
    <source>
        <dbReference type="ARBA" id="ARBA00023136"/>
    </source>
</evidence>
<keyword evidence="4 10" id="KW-0812">Transmembrane</keyword>
<evidence type="ECO:0000256" key="4">
    <source>
        <dbReference type="ARBA" id="ARBA00022692"/>
    </source>
</evidence>
<evidence type="ECO:0000256" key="7">
    <source>
        <dbReference type="ARBA" id="ARBA00022989"/>
    </source>
</evidence>
<dbReference type="GO" id="GO:0006123">
    <property type="term" value="P:mitochondrial electron transport, cytochrome c to oxygen"/>
    <property type="evidence" value="ECO:0007669"/>
    <property type="project" value="UniProtKB-UniRule"/>
</dbReference>
<keyword evidence="7 10" id="KW-1133">Transmembrane helix</keyword>
<gene>
    <name evidence="11" type="ORF">CFO_g1948</name>
</gene>
<organism evidence="11 12">
    <name type="scientific">Ceratocystis fimbriata f. sp. platani</name>
    <dbReference type="NCBI Taxonomy" id="88771"/>
    <lineage>
        <taxon>Eukaryota</taxon>
        <taxon>Fungi</taxon>
        <taxon>Dikarya</taxon>
        <taxon>Ascomycota</taxon>
        <taxon>Pezizomycotina</taxon>
        <taxon>Sordariomycetes</taxon>
        <taxon>Hypocreomycetidae</taxon>
        <taxon>Microascales</taxon>
        <taxon>Ceratocystidaceae</taxon>
        <taxon>Ceratocystis</taxon>
    </lineage>
</organism>
<dbReference type="Pfam" id="PF02935">
    <property type="entry name" value="COX7C"/>
    <property type="match status" value="1"/>
</dbReference>
<dbReference type="AlphaFoldDB" id="A0A0F8B5C0"/>
<comment type="function">
    <text evidence="10">Component of the cytochrome c oxidase, the last enzyme in the mitochondrial electron transport chain which drives oxidative phosphorylation. The respiratory chain contains 3 multisubunit complexes succinate dehydrogenase (complex II, CII), ubiquinol-cytochrome c oxidoreductase (cytochrome b-c1 complex, complex III, CIII) and cytochrome c oxidase (complex IV, CIV), that cooperate to transfer electrons derived from NADH and succinate to molecular oxygen, creating an electrochemical gradient over the inner membrane that drives transmembrane transport and the ATP synthase. Cytochrome c oxidase is the component of the respiratory chain that catalyzes the reduction of oxygen to water. Electrons originating from reduced cytochrome c in the intermembrane space (IMS) are transferred via the dinuclear copper A center (CU(A)) of subunit 2 and heme A of subunit 1 to the active site in subunit 1, a binuclear center (BNC) formed by heme A3 and copper B (CU(B)). The BNC reduces molecular oxygen to 2 water molecules using 4 electrons from cytochrome c in the IMS and 4 protons from the mitochondrial matrix.</text>
</comment>
<evidence type="ECO:0000256" key="1">
    <source>
        <dbReference type="ARBA" id="ARBA00004434"/>
    </source>
</evidence>
<dbReference type="GO" id="GO:0005743">
    <property type="term" value="C:mitochondrial inner membrane"/>
    <property type="evidence" value="ECO:0007669"/>
    <property type="project" value="UniProtKB-SubCell"/>
</dbReference>
<comment type="subcellular location">
    <subcellularLocation>
        <location evidence="1 10">Mitochondrion inner membrane</location>
        <topology evidence="1 10">Single-pass membrane protein</topology>
    </subcellularLocation>
</comment>
<evidence type="ECO:0000256" key="10">
    <source>
        <dbReference type="RuleBase" id="RU368123"/>
    </source>
</evidence>
<sequence length="87" mass="9188">MIAAIRSQATGQIARRAFSTSRAQMSSPYHYPSGAGSNLPFNPKSKWFGPGFVLFAVAGFGAPFGIAGGDIDLRPPNFGIRILDDDG</sequence>
<evidence type="ECO:0000313" key="12">
    <source>
        <dbReference type="Proteomes" id="UP000034841"/>
    </source>
</evidence>
<keyword evidence="8 10" id="KW-0496">Mitochondrion</keyword>
<dbReference type="Proteomes" id="UP000034841">
    <property type="component" value="Unassembled WGS sequence"/>
</dbReference>
<dbReference type="UniPathway" id="UPA00705"/>
<dbReference type="Gene3D" id="4.10.49.10">
    <property type="entry name" value="Cytochrome c oxidase subunit VIIc"/>
    <property type="match status" value="1"/>
</dbReference>
<dbReference type="EMBL" id="LBBL01000081">
    <property type="protein sequence ID" value="KKF95695.1"/>
    <property type="molecule type" value="Genomic_DNA"/>
</dbReference>
<evidence type="ECO:0000256" key="8">
    <source>
        <dbReference type="ARBA" id="ARBA00023128"/>
    </source>
</evidence>
<proteinExistence type="inferred from homology"/>
<evidence type="ECO:0000256" key="6">
    <source>
        <dbReference type="ARBA" id="ARBA00022946"/>
    </source>
</evidence>
<dbReference type="InterPro" id="IPR004202">
    <property type="entry name" value="COX7C/Cox8"/>
</dbReference>
<evidence type="ECO:0000256" key="5">
    <source>
        <dbReference type="ARBA" id="ARBA00022792"/>
    </source>
</evidence>
<keyword evidence="5 10" id="KW-0999">Mitochondrion inner membrane</keyword>
<dbReference type="GO" id="GO:0045277">
    <property type="term" value="C:respiratory chain complex IV"/>
    <property type="evidence" value="ECO:0007669"/>
    <property type="project" value="UniProtKB-UniRule"/>
</dbReference>
<comment type="similarity">
    <text evidence="3 10">Belongs to the cytochrome c oxidase VIIc family.</text>
</comment>
<comment type="caution">
    <text evidence="11">The sequence shown here is derived from an EMBL/GenBank/DDBJ whole genome shotgun (WGS) entry which is preliminary data.</text>
</comment>
<keyword evidence="12" id="KW-1185">Reference proteome</keyword>
<reference evidence="11 12" key="1">
    <citation type="submission" date="2015-04" db="EMBL/GenBank/DDBJ databases">
        <title>Genome sequence of Ceratocystis platani, a major pathogen of plane trees.</title>
        <authorList>
            <person name="Belbahri L."/>
        </authorList>
    </citation>
    <scope>NUCLEOTIDE SEQUENCE [LARGE SCALE GENOMIC DNA]</scope>
    <source>
        <strain evidence="11 12">CFO</strain>
    </source>
</reference>
<dbReference type="OrthoDB" id="9974841at2759"/>
<dbReference type="PANTHER" id="PTHR13313">
    <property type="entry name" value="CYTOCHROME C OXIDASE SUBUNIT VIIC"/>
    <property type="match status" value="1"/>
</dbReference>
<keyword evidence="6 10" id="KW-0809">Transit peptide</keyword>
<dbReference type="InterPro" id="IPR036636">
    <property type="entry name" value="COX7C/Cox8_sf"/>
</dbReference>